<dbReference type="SUPFAM" id="SSF103473">
    <property type="entry name" value="MFS general substrate transporter"/>
    <property type="match status" value="1"/>
</dbReference>
<reference evidence="3 4" key="1">
    <citation type="submission" date="2013-08" db="EMBL/GenBank/DDBJ databases">
        <authorList>
            <person name="Weinstock G."/>
            <person name="Sodergren E."/>
            <person name="Wylie T."/>
            <person name="Fulton L."/>
            <person name="Fulton R."/>
            <person name="Fronick C."/>
            <person name="O'Laughlin M."/>
            <person name="Godfrey J."/>
            <person name="Miner T."/>
            <person name="Herter B."/>
            <person name="Appelbaum E."/>
            <person name="Cordes M."/>
            <person name="Lek S."/>
            <person name="Wollam A."/>
            <person name="Pepin K.H."/>
            <person name="Palsikar V.B."/>
            <person name="Mitreva M."/>
            <person name="Wilson R.K."/>
        </authorList>
    </citation>
    <scope>NUCLEOTIDE SEQUENCE [LARGE SCALE GENOMIC DNA]</scope>
    <source>
        <strain evidence="3 4">ATCC 700332</strain>
    </source>
</reference>
<feature type="transmembrane region" description="Helical" evidence="2">
    <location>
        <begin position="113"/>
        <end position="132"/>
    </location>
</feature>
<evidence type="ECO:0008006" key="5">
    <source>
        <dbReference type="Google" id="ProtNLM"/>
    </source>
</evidence>
<feature type="transmembrane region" description="Helical" evidence="2">
    <location>
        <begin position="190"/>
        <end position="212"/>
    </location>
</feature>
<evidence type="ECO:0000313" key="4">
    <source>
        <dbReference type="Proteomes" id="UP000016649"/>
    </source>
</evidence>
<evidence type="ECO:0000256" key="2">
    <source>
        <dbReference type="SAM" id="Phobius"/>
    </source>
</evidence>
<dbReference type="Gene3D" id="1.20.1250.20">
    <property type="entry name" value="MFS general substrate transporter like domains"/>
    <property type="match status" value="1"/>
</dbReference>
<feature type="transmembrane region" description="Helical" evidence="2">
    <location>
        <begin position="30"/>
        <end position="53"/>
    </location>
</feature>
<feature type="transmembrane region" description="Helical" evidence="2">
    <location>
        <begin position="153"/>
        <end position="178"/>
    </location>
</feature>
<feature type="transmembrane region" description="Helical" evidence="2">
    <location>
        <begin position="284"/>
        <end position="304"/>
    </location>
</feature>
<keyword evidence="2" id="KW-1133">Transmembrane helix</keyword>
<protein>
    <recommendedName>
        <fullName evidence="5">Transporter, major facilitator family protein</fullName>
    </recommendedName>
</protein>
<keyword evidence="4" id="KW-1185">Reference proteome</keyword>
<feature type="transmembrane region" description="Helical" evidence="2">
    <location>
        <begin position="311"/>
        <end position="333"/>
    </location>
</feature>
<name>A0ABN0NX73_TRELE</name>
<sequence>MNNQTEAKGIHRARLWQVGGFALNNTATNLYLFFMNFIAYYLTGFVGVGVVLASTLITSMRIWDAVTDPFIGYIVDKTNGKFGKNRPFMVIGNIILALTSFIMIAVTHKLPESARFIFFVFIYMIYIIGYTLQCVVTKAAQTCLTNDPKQRPLFSIFDGIYNTLLFSVMPILFTGIFAKRYGGFTDMFFMSAWRITAPLSALLTILAVISIASKDRCEYFGTGKAIKVGFKDYWDVLKNNRAIQMLVISASTDKLALITQANGTVLVMIFAIICGNFALAGAIAAYTAIPTMLFLFFGAGYIATKLGQRKAMLFGTIGGIITCVLQIILFYAGNPTDLSFPGVEGFSGWNFFTVAFVLLYLCMKGFTAVSGNIVIPMTADCADYEVYRSGRYVPGLMGTLFSSVDKIISSLGATIIGVMCAAIGFKDKLPDINTALTGQLKFVGVFSMYGLLIIGLVCNLIAMKFYPLTKAKMAQIQEEIAAIKEKAAKENI</sequence>
<feature type="transmembrane region" description="Helical" evidence="2">
    <location>
        <begin position="407"/>
        <end position="425"/>
    </location>
</feature>
<dbReference type="Proteomes" id="UP000016649">
    <property type="component" value="Unassembled WGS sequence"/>
</dbReference>
<feature type="transmembrane region" description="Helical" evidence="2">
    <location>
        <begin position="445"/>
        <end position="466"/>
    </location>
</feature>
<keyword evidence="2" id="KW-0812">Transmembrane</keyword>
<accession>A0ABN0NX73</accession>
<evidence type="ECO:0000313" key="3">
    <source>
        <dbReference type="EMBL" id="ERJ91981.1"/>
    </source>
</evidence>
<dbReference type="Pfam" id="PF13347">
    <property type="entry name" value="MFS_2"/>
    <property type="match status" value="1"/>
</dbReference>
<keyword evidence="2" id="KW-0472">Membrane</keyword>
<evidence type="ECO:0000256" key="1">
    <source>
        <dbReference type="ARBA" id="ARBA00009617"/>
    </source>
</evidence>
<organism evidence="3 4">
    <name type="scientific">Treponema lecithinolyticum ATCC 700332</name>
    <dbReference type="NCBI Taxonomy" id="1321815"/>
    <lineage>
        <taxon>Bacteria</taxon>
        <taxon>Pseudomonadati</taxon>
        <taxon>Spirochaetota</taxon>
        <taxon>Spirochaetia</taxon>
        <taxon>Spirochaetales</taxon>
        <taxon>Treponemataceae</taxon>
        <taxon>Treponema</taxon>
    </lineage>
</organism>
<feature type="transmembrane region" description="Helical" evidence="2">
    <location>
        <begin position="255"/>
        <end position="278"/>
    </location>
</feature>
<gene>
    <name evidence="3" type="ORF">HMPREF9193_01639</name>
</gene>
<comment type="caution">
    <text evidence="3">The sequence shown here is derived from an EMBL/GenBank/DDBJ whole genome shotgun (WGS) entry which is preliminary data.</text>
</comment>
<dbReference type="EMBL" id="AWVH01000039">
    <property type="protein sequence ID" value="ERJ91981.1"/>
    <property type="molecule type" value="Genomic_DNA"/>
</dbReference>
<feature type="transmembrane region" description="Helical" evidence="2">
    <location>
        <begin position="87"/>
        <end position="107"/>
    </location>
</feature>
<dbReference type="RefSeq" id="WP_021687840.1">
    <property type="nucleotide sequence ID" value="NZ_KI260569.1"/>
</dbReference>
<dbReference type="InterPro" id="IPR036259">
    <property type="entry name" value="MFS_trans_sf"/>
</dbReference>
<comment type="similarity">
    <text evidence="1">Belongs to the sodium:galactoside symporter (TC 2.A.2) family.</text>
</comment>
<dbReference type="PANTHER" id="PTHR11328">
    <property type="entry name" value="MAJOR FACILITATOR SUPERFAMILY DOMAIN-CONTAINING PROTEIN"/>
    <property type="match status" value="1"/>
</dbReference>
<proteinExistence type="inferred from homology"/>
<dbReference type="PANTHER" id="PTHR11328:SF28">
    <property type="entry name" value="MAJOR FACILITATOR SUPERFAMILY DOMAIN-CONTAINING PROTEIN 12"/>
    <property type="match status" value="1"/>
</dbReference>
<dbReference type="InterPro" id="IPR039672">
    <property type="entry name" value="MFS_2"/>
</dbReference>